<comment type="similarity">
    <text evidence="2">Belongs to the autoinducer-2 exporter (AI-2E) (TC 2.A.86) family.</text>
</comment>
<dbReference type="Pfam" id="PF01594">
    <property type="entry name" value="AI-2E_transport"/>
    <property type="match status" value="1"/>
</dbReference>
<feature type="transmembrane region" description="Helical" evidence="6">
    <location>
        <begin position="226"/>
        <end position="259"/>
    </location>
</feature>
<evidence type="ECO:0008006" key="8">
    <source>
        <dbReference type="Google" id="ProtNLM"/>
    </source>
</evidence>
<keyword evidence="5 6" id="KW-0472">Membrane</keyword>
<sequence length="273" mass="29100">MLTEALIRNAQDMTAYLQNEELKIPPPSKTVGDWPLIGKQVEEFWQQAHADPKAVIDEYGPQIKSSLSWIAAKVAAAGLNIIIFIFSIILAGVFLASAKEAKQAMEGIFTRLAGPRGPELTRLAHDTVQSVVRGILGIAVLQAVLSGIGFMAMDIPVSGFLVMVCLILAIVQIDILIILIPLSIMAFSNPDTGAVAATAFLVWNIVVGLMNNVLKPILLAKGVEAPIAVIFIGAIGGMLLSGIIGLFVGAVVMVLGYTLFMAWVRPESKVVTQ</sequence>
<evidence type="ECO:0000256" key="3">
    <source>
        <dbReference type="ARBA" id="ARBA00022692"/>
    </source>
</evidence>
<dbReference type="GO" id="GO:0016020">
    <property type="term" value="C:membrane"/>
    <property type="evidence" value="ECO:0007669"/>
    <property type="project" value="UniProtKB-SubCell"/>
</dbReference>
<dbReference type="AlphaFoldDB" id="A0A3B1AP12"/>
<evidence type="ECO:0000256" key="4">
    <source>
        <dbReference type="ARBA" id="ARBA00022989"/>
    </source>
</evidence>
<reference evidence="7" key="1">
    <citation type="submission" date="2018-06" db="EMBL/GenBank/DDBJ databases">
        <authorList>
            <person name="Zhirakovskaya E."/>
        </authorList>
    </citation>
    <scope>NUCLEOTIDE SEQUENCE</scope>
</reference>
<protein>
    <recommendedName>
        <fullName evidence="8">AI-2E family transporter</fullName>
    </recommendedName>
</protein>
<keyword evidence="4 6" id="KW-1133">Transmembrane helix</keyword>
<accession>A0A3B1AP12</accession>
<feature type="transmembrane region" description="Helical" evidence="6">
    <location>
        <begin position="131"/>
        <end position="153"/>
    </location>
</feature>
<keyword evidence="3 6" id="KW-0812">Transmembrane</keyword>
<proteinExistence type="inferred from homology"/>
<feature type="transmembrane region" description="Helical" evidence="6">
    <location>
        <begin position="159"/>
        <end position="182"/>
    </location>
</feature>
<evidence type="ECO:0000256" key="6">
    <source>
        <dbReference type="SAM" id="Phobius"/>
    </source>
</evidence>
<comment type="subcellular location">
    <subcellularLocation>
        <location evidence="1">Membrane</location>
        <topology evidence="1">Multi-pass membrane protein</topology>
    </subcellularLocation>
</comment>
<evidence type="ECO:0000256" key="5">
    <source>
        <dbReference type="ARBA" id="ARBA00023136"/>
    </source>
</evidence>
<dbReference type="InterPro" id="IPR002549">
    <property type="entry name" value="AI-2E-like"/>
</dbReference>
<evidence type="ECO:0000256" key="1">
    <source>
        <dbReference type="ARBA" id="ARBA00004141"/>
    </source>
</evidence>
<feature type="transmembrane region" description="Helical" evidence="6">
    <location>
        <begin position="74"/>
        <end position="96"/>
    </location>
</feature>
<name>A0A3B1AP12_9ZZZZ</name>
<feature type="transmembrane region" description="Helical" evidence="6">
    <location>
        <begin position="194"/>
        <end position="214"/>
    </location>
</feature>
<dbReference type="EMBL" id="UOFR01000082">
    <property type="protein sequence ID" value="VAX01108.1"/>
    <property type="molecule type" value="Genomic_DNA"/>
</dbReference>
<evidence type="ECO:0000313" key="7">
    <source>
        <dbReference type="EMBL" id="VAX01108.1"/>
    </source>
</evidence>
<gene>
    <name evidence="7" type="ORF">MNBD_GAMMA21-1854</name>
</gene>
<organism evidence="7">
    <name type="scientific">hydrothermal vent metagenome</name>
    <dbReference type="NCBI Taxonomy" id="652676"/>
    <lineage>
        <taxon>unclassified sequences</taxon>
        <taxon>metagenomes</taxon>
        <taxon>ecological metagenomes</taxon>
    </lineage>
</organism>
<evidence type="ECO:0000256" key="2">
    <source>
        <dbReference type="ARBA" id="ARBA00009773"/>
    </source>
</evidence>